<dbReference type="InterPro" id="IPR013653">
    <property type="entry name" value="GCN5-like_dom"/>
</dbReference>
<dbReference type="Pfam" id="PF08445">
    <property type="entry name" value="FR47"/>
    <property type="match status" value="1"/>
</dbReference>
<dbReference type="InterPro" id="IPR016181">
    <property type="entry name" value="Acyl_CoA_acyltransferase"/>
</dbReference>
<dbReference type="InterPro" id="IPR000182">
    <property type="entry name" value="GNAT_dom"/>
</dbReference>
<proteinExistence type="predicted"/>
<reference evidence="3 4" key="1">
    <citation type="submission" date="2020-08" db="EMBL/GenBank/DDBJ databases">
        <title>Genomic Encyclopedia of Type Strains, Phase III (KMG-III): the genomes of soil and plant-associated and newly described type strains.</title>
        <authorList>
            <person name="Whitman W."/>
        </authorList>
    </citation>
    <scope>NUCLEOTIDE SEQUENCE [LARGE SCALE GENOMIC DNA]</scope>
    <source>
        <strain evidence="3 4">CECT 3273</strain>
    </source>
</reference>
<evidence type="ECO:0000256" key="1">
    <source>
        <dbReference type="SAM" id="MobiDB-lite"/>
    </source>
</evidence>
<evidence type="ECO:0000259" key="2">
    <source>
        <dbReference type="PROSITE" id="PS51186"/>
    </source>
</evidence>
<dbReference type="RefSeq" id="WP_184823934.1">
    <property type="nucleotide sequence ID" value="NZ_BMTI01000016.1"/>
</dbReference>
<accession>A0A7W7M1H2</accession>
<name>A0A7W7M1H2_9ACTN</name>
<protein>
    <submittedName>
        <fullName evidence="3">GNAT superfamily N-acetyltransferase</fullName>
    </submittedName>
</protein>
<dbReference type="PROSITE" id="PS51186">
    <property type="entry name" value="GNAT"/>
    <property type="match status" value="1"/>
</dbReference>
<dbReference type="AlphaFoldDB" id="A0A7W7M1H2"/>
<comment type="caution">
    <text evidence="3">The sequence shown here is derived from an EMBL/GenBank/DDBJ whole genome shotgun (WGS) entry which is preliminary data.</text>
</comment>
<sequence length="313" mass="33706">MRPDDWHLTEDVDDFLARAGDFLRSRPGPHVMQLTWAERVRTRGADAFGTEAPVFGVLERAGEVRATFYRLPPRALGLSPLTPGQADSLAARLAALGHSPSRVSADHDTATAFAEAWQRHTGTTPELRDTRLRLYRLGTLTPPDPPPAGRGRVLGEQDLEEVMFWCGEFAGAVGEDVSLDAGSWAGTRFADKRYTLWETPDGTPVSVAGMNPLIGGQIQVDVVYTPARLRGRGYAGAVTAEVSRAALAAGARDVVLFADLSNPTSNALYRRLGYRALTDWAVYDFAPGGTGGTGLPQPSSREPNAPRRPAGSR</sequence>
<dbReference type="EMBL" id="JACHJI010000007">
    <property type="protein sequence ID" value="MBB4900413.1"/>
    <property type="molecule type" value="Genomic_DNA"/>
</dbReference>
<gene>
    <name evidence="3" type="ORF">FHS37_004475</name>
</gene>
<dbReference type="SUPFAM" id="SSF55729">
    <property type="entry name" value="Acyl-CoA N-acyltransferases (Nat)"/>
    <property type="match status" value="1"/>
</dbReference>
<keyword evidence="4" id="KW-1185">Reference proteome</keyword>
<dbReference type="Proteomes" id="UP000579523">
    <property type="component" value="Unassembled WGS sequence"/>
</dbReference>
<dbReference type="GO" id="GO:0016747">
    <property type="term" value="F:acyltransferase activity, transferring groups other than amino-acyl groups"/>
    <property type="evidence" value="ECO:0007669"/>
    <property type="project" value="InterPro"/>
</dbReference>
<organism evidence="3 4">
    <name type="scientific">Streptomyces griseomycini</name>
    <dbReference type="NCBI Taxonomy" id="66895"/>
    <lineage>
        <taxon>Bacteria</taxon>
        <taxon>Bacillati</taxon>
        <taxon>Actinomycetota</taxon>
        <taxon>Actinomycetes</taxon>
        <taxon>Kitasatosporales</taxon>
        <taxon>Streptomycetaceae</taxon>
        <taxon>Streptomyces</taxon>
    </lineage>
</organism>
<feature type="region of interest" description="Disordered" evidence="1">
    <location>
        <begin position="289"/>
        <end position="313"/>
    </location>
</feature>
<dbReference type="Gene3D" id="3.40.630.30">
    <property type="match status" value="1"/>
</dbReference>
<evidence type="ECO:0000313" key="4">
    <source>
        <dbReference type="Proteomes" id="UP000579523"/>
    </source>
</evidence>
<evidence type="ECO:0000313" key="3">
    <source>
        <dbReference type="EMBL" id="MBB4900413.1"/>
    </source>
</evidence>
<feature type="domain" description="N-acetyltransferase" evidence="2">
    <location>
        <begin position="149"/>
        <end position="289"/>
    </location>
</feature>